<keyword evidence="2" id="KW-1133">Transmembrane helix</keyword>
<feature type="region of interest" description="Disordered" evidence="1">
    <location>
        <begin position="250"/>
        <end position="295"/>
    </location>
</feature>
<evidence type="ECO:0000313" key="5">
    <source>
        <dbReference type="Proteomes" id="UP000183918"/>
    </source>
</evidence>
<dbReference type="OrthoDB" id="1690999at2"/>
<organism evidence="4 5">
    <name type="scientific">Lachnobacterium bovis DSM 14045</name>
    <dbReference type="NCBI Taxonomy" id="1122142"/>
    <lineage>
        <taxon>Bacteria</taxon>
        <taxon>Bacillati</taxon>
        <taxon>Bacillota</taxon>
        <taxon>Clostridia</taxon>
        <taxon>Lachnospirales</taxon>
        <taxon>Lachnospiraceae</taxon>
        <taxon>Lachnobacterium</taxon>
    </lineage>
</organism>
<feature type="transmembrane region" description="Helical" evidence="2">
    <location>
        <begin position="28"/>
        <end position="48"/>
    </location>
</feature>
<feature type="domain" description="SH3b" evidence="3">
    <location>
        <begin position="293"/>
        <end position="357"/>
    </location>
</feature>
<accession>A0A1H3F002</accession>
<dbReference type="EMBL" id="FNPG01000004">
    <property type="protein sequence ID" value="SDX84396.1"/>
    <property type="molecule type" value="Genomic_DNA"/>
</dbReference>
<keyword evidence="2" id="KW-0472">Membrane</keyword>
<sequence>MQSLRDKIKQFFSPKGKNGSFLKRNFRIIAASILLVILVAVLVYAVAVDSGRLKKMGKIEAGKANIENFEFDKKFISDKKLNKKITNLMKKYFDGYANADIDKMSEVATPISSEEAAYIKFITSEYDSFENVKVYVKNGLTEGSYFVSVYYGLKFNKVDATVPGLEFFYLETDNNGKLYINNLYSSYNFSKNENAMDKTIYSLISEYEKQDDVAALRKDTETAYNKALAKDKALATEVTNVKDKIKDWTKKEKAKNSDDKKKSTDKKDSDKKSDDKKDADKKSTENKPEEKKSDTIKVSGTGILVRDRAGTEGSNLVGSIDAGEYKNLGQEGDYYYIQFSDDKGVHTGYINKQFVTN</sequence>
<dbReference type="PROSITE" id="PS51781">
    <property type="entry name" value="SH3B"/>
    <property type="match status" value="1"/>
</dbReference>
<protein>
    <recommendedName>
        <fullName evidence="3">SH3b domain-containing protein</fullName>
    </recommendedName>
</protein>
<dbReference type="AlphaFoldDB" id="A0A1H3F002"/>
<evidence type="ECO:0000256" key="1">
    <source>
        <dbReference type="SAM" id="MobiDB-lite"/>
    </source>
</evidence>
<reference evidence="4 5" key="1">
    <citation type="submission" date="2016-10" db="EMBL/GenBank/DDBJ databases">
        <authorList>
            <person name="de Groot N.N."/>
        </authorList>
    </citation>
    <scope>NUCLEOTIDE SEQUENCE [LARGE SCALE GENOMIC DNA]</scope>
    <source>
        <strain evidence="4 5">DSM 14045</strain>
    </source>
</reference>
<keyword evidence="2" id="KW-0812">Transmembrane</keyword>
<evidence type="ECO:0000256" key="2">
    <source>
        <dbReference type="SAM" id="Phobius"/>
    </source>
</evidence>
<keyword evidence="5" id="KW-1185">Reference proteome</keyword>
<dbReference type="Proteomes" id="UP000183918">
    <property type="component" value="Unassembled WGS sequence"/>
</dbReference>
<gene>
    <name evidence="4" type="ORF">SAMN02910414_00081</name>
</gene>
<name>A0A1H3F002_9FIRM</name>
<dbReference type="InterPro" id="IPR003646">
    <property type="entry name" value="SH3-like_bac-type"/>
</dbReference>
<dbReference type="RefSeq" id="WP_074714911.1">
    <property type="nucleotide sequence ID" value="NZ_FNPG01000004.1"/>
</dbReference>
<proteinExistence type="predicted"/>
<evidence type="ECO:0000313" key="4">
    <source>
        <dbReference type="EMBL" id="SDX84396.1"/>
    </source>
</evidence>
<evidence type="ECO:0000259" key="3">
    <source>
        <dbReference type="PROSITE" id="PS51781"/>
    </source>
</evidence>
<dbReference type="Gene3D" id="2.30.30.40">
    <property type="entry name" value="SH3 Domains"/>
    <property type="match status" value="1"/>
</dbReference>